<dbReference type="SUPFAM" id="SSF56281">
    <property type="entry name" value="Metallo-hydrolase/oxidoreductase"/>
    <property type="match status" value="1"/>
</dbReference>
<comment type="caution">
    <text evidence="2">The sequence shown here is derived from an EMBL/GenBank/DDBJ whole genome shotgun (WGS) entry which is preliminary data.</text>
</comment>
<dbReference type="InterPro" id="IPR036866">
    <property type="entry name" value="RibonucZ/Hydroxyglut_hydro"/>
</dbReference>
<reference evidence="2 3" key="1">
    <citation type="submission" date="2023-03" db="EMBL/GenBank/DDBJ databases">
        <title>Draft genome sequence of type strain Streptomyces ferralitis JCM 14344.</title>
        <authorList>
            <person name="Klaysubun C."/>
            <person name="Duangmal K."/>
        </authorList>
    </citation>
    <scope>NUCLEOTIDE SEQUENCE [LARGE SCALE GENOMIC DNA]</scope>
    <source>
        <strain evidence="2 3">JCM 14344</strain>
    </source>
</reference>
<feature type="domain" description="Metallo-beta-lactamase" evidence="1">
    <location>
        <begin position="4"/>
        <end position="134"/>
    </location>
</feature>
<dbReference type="Gene3D" id="3.60.15.10">
    <property type="entry name" value="Ribonuclease Z/Hydroxyacylglutathione hydrolase-like"/>
    <property type="match status" value="1"/>
</dbReference>
<dbReference type="EMBL" id="JARHTQ010000036">
    <property type="protein sequence ID" value="MDF2260572.1"/>
    <property type="molecule type" value="Genomic_DNA"/>
</dbReference>
<organism evidence="2 3">
    <name type="scientific">Streptantibioticus ferralitis</name>
    <dbReference type="NCBI Taxonomy" id="236510"/>
    <lineage>
        <taxon>Bacteria</taxon>
        <taxon>Bacillati</taxon>
        <taxon>Actinomycetota</taxon>
        <taxon>Actinomycetes</taxon>
        <taxon>Kitasatosporales</taxon>
        <taxon>Streptomycetaceae</taxon>
        <taxon>Streptantibioticus</taxon>
    </lineage>
</organism>
<evidence type="ECO:0000313" key="2">
    <source>
        <dbReference type="EMBL" id="MDF2260572.1"/>
    </source>
</evidence>
<dbReference type="Pfam" id="PF00753">
    <property type="entry name" value="Lactamase_B"/>
    <property type="match status" value="1"/>
</dbReference>
<dbReference type="InterPro" id="IPR052159">
    <property type="entry name" value="Competence_DNA_uptake"/>
</dbReference>
<evidence type="ECO:0000313" key="3">
    <source>
        <dbReference type="Proteomes" id="UP001220022"/>
    </source>
</evidence>
<gene>
    <name evidence="2" type="ORF">P2L57_34155</name>
</gene>
<accession>A0ABT5Z9Q4</accession>
<sequence length="333" mass="36132">MILDVGHGNCAVLRDGVRCVIVDAKSDKLLYQELIDSGICRIEHLVLSHADSDHIAGALRLLPNEDFDIGTVWINSDSNKDSLKWHELLGLLARLKRDGRLRTRVGICDEQDWDLSLERVLIDVLHPTLTDIGHGTGKAGRVRPEITTNGMSVVLRVLLDGHPALLLPGDLDAAALEQMLSRSKAMTAHVLVYPHHGGHSGDGPENEFAKQLCEAVQPEVVVFSMGRGSFKNPLPEAVAEIRSSRAGTRVACTQLSPNCHAGEPPTAQPLHLLGRPAAGLTGNRCCAGTVRVTAVDGALLVEPRPEDHLTWIEQHVRAPMCNPKVRLPGPRKP</sequence>
<dbReference type="PANTHER" id="PTHR30619:SF1">
    <property type="entry name" value="RECOMBINATION PROTEIN 2"/>
    <property type="match status" value="1"/>
</dbReference>
<dbReference type="RefSeq" id="WP_275821294.1">
    <property type="nucleotide sequence ID" value="NZ_BAAANM010000034.1"/>
</dbReference>
<dbReference type="InterPro" id="IPR001279">
    <property type="entry name" value="Metallo-B-lactamas"/>
</dbReference>
<dbReference type="PANTHER" id="PTHR30619">
    <property type="entry name" value="DNA INTERNALIZATION/COMPETENCE PROTEIN COMEC/REC2"/>
    <property type="match status" value="1"/>
</dbReference>
<proteinExistence type="predicted"/>
<protein>
    <submittedName>
        <fullName evidence="2">MBL fold metallo-hydrolase</fullName>
    </submittedName>
</protein>
<evidence type="ECO:0000259" key="1">
    <source>
        <dbReference type="Pfam" id="PF00753"/>
    </source>
</evidence>
<keyword evidence="3" id="KW-1185">Reference proteome</keyword>
<name>A0ABT5Z9Q4_9ACTN</name>
<dbReference type="Proteomes" id="UP001220022">
    <property type="component" value="Unassembled WGS sequence"/>
</dbReference>